<dbReference type="Pfam" id="PF18899">
    <property type="entry name" value="DUF5655"/>
    <property type="match status" value="1"/>
</dbReference>
<name>A0A1T5JJQ1_9BACT</name>
<evidence type="ECO:0000313" key="2">
    <source>
        <dbReference type="EMBL" id="SKC51797.1"/>
    </source>
</evidence>
<dbReference type="STRING" id="688867.SAMN05660236_1185"/>
<evidence type="ECO:0000313" key="3">
    <source>
        <dbReference type="Proteomes" id="UP000190961"/>
    </source>
</evidence>
<evidence type="ECO:0000259" key="1">
    <source>
        <dbReference type="Pfam" id="PF18899"/>
    </source>
</evidence>
<accession>A0A1T5JJQ1</accession>
<feature type="domain" description="DUF5655" evidence="1">
    <location>
        <begin position="26"/>
        <end position="133"/>
    </location>
</feature>
<dbReference type="AlphaFoldDB" id="A0A1T5JJQ1"/>
<dbReference type="InterPro" id="IPR043714">
    <property type="entry name" value="DUF5655"/>
</dbReference>
<dbReference type="EMBL" id="FUZU01000001">
    <property type="protein sequence ID" value="SKC51797.1"/>
    <property type="molecule type" value="Genomic_DNA"/>
</dbReference>
<sequence>MWECPTCGRSFRGTNQRHHCERTTAGAQLKNQPEVIIEIYDHLLHIVKKTGVFSVSPIKDYIMLKHKSTFLTIKPRKKYLDISFFLPEKTEEFPIFASRQQSKNRVLHAARFEKPEDITKPVIQWIKQSYDLTKQ</sequence>
<keyword evidence="3" id="KW-1185">Reference proteome</keyword>
<protein>
    <recommendedName>
        <fullName evidence="1">DUF5655 domain-containing protein</fullName>
    </recommendedName>
</protein>
<organism evidence="2 3">
    <name type="scientific">Ohtaekwangia koreensis</name>
    <dbReference type="NCBI Taxonomy" id="688867"/>
    <lineage>
        <taxon>Bacteria</taxon>
        <taxon>Pseudomonadati</taxon>
        <taxon>Bacteroidota</taxon>
        <taxon>Cytophagia</taxon>
        <taxon>Cytophagales</taxon>
        <taxon>Fulvivirgaceae</taxon>
        <taxon>Ohtaekwangia</taxon>
    </lineage>
</organism>
<gene>
    <name evidence="2" type="ORF">SAMN05660236_1185</name>
</gene>
<dbReference type="Proteomes" id="UP000190961">
    <property type="component" value="Unassembled WGS sequence"/>
</dbReference>
<reference evidence="2 3" key="1">
    <citation type="submission" date="2017-02" db="EMBL/GenBank/DDBJ databases">
        <authorList>
            <person name="Peterson S.W."/>
        </authorList>
    </citation>
    <scope>NUCLEOTIDE SEQUENCE [LARGE SCALE GENOMIC DNA]</scope>
    <source>
        <strain evidence="2 3">DSM 25262</strain>
    </source>
</reference>
<proteinExistence type="predicted"/>